<dbReference type="AlphaFoldDB" id="A0A194YT08"/>
<dbReference type="GO" id="GO:0003700">
    <property type="term" value="F:DNA-binding transcription factor activity"/>
    <property type="evidence" value="ECO:0007669"/>
    <property type="project" value="InterPro"/>
</dbReference>
<dbReference type="Proteomes" id="UP000000768">
    <property type="component" value="Chromosome 4"/>
</dbReference>
<proteinExistence type="predicted"/>
<dbReference type="EMBL" id="CM000763">
    <property type="protein sequence ID" value="KXG30965.1"/>
    <property type="molecule type" value="Genomic_DNA"/>
</dbReference>
<protein>
    <recommendedName>
        <fullName evidence="3">NAC domain-containing protein</fullName>
    </recommendedName>
</protein>
<dbReference type="OMA" id="HIESKWD"/>
<reference evidence="1 2" key="1">
    <citation type="journal article" date="2009" name="Nature">
        <title>The Sorghum bicolor genome and the diversification of grasses.</title>
        <authorList>
            <person name="Paterson A.H."/>
            <person name="Bowers J.E."/>
            <person name="Bruggmann R."/>
            <person name="Dubchak I."/>
            <person name="Grimwood J."/>
            <person name="Gundlach H."/>
            <person name="Haberer G."/>
            <person name="Hellsten U."/>
            <person name="Mitros T."/>
            <person name="Poliakov A."/>
            <person name="Schmutz J."/>
            <person name="Spannagl M."/>
            <person name="Tang H."/>
            <person name="Wang X."/>
            <person name="Wicker T."/>
            <person name="Bharti A.K."/>
            <person name="Chapman J."/>
            <person name="Feltus F.A."/>
            <person name="Gowik U."/>
            <person name="Grigoriev I.V."/>
            <person name="Lyons E."/>
            <person name="Maher C.A."/>
            <person name="Martis M."/>
            <person name="Narechania A."/>
            <person name="Otillar R.P."/>
            <person name="Penning B.W."/>
            <person name="Salamov A.A."/>
            <person name="Wang Y."/>
            <person name="Zhang L."/>
            <person name="Carpita N.C."/>
            <person name="Freeling M."/>
            <person name="Gingle A.R."/>
            <person name="Hash C.T."/>
            <person name="Keller B."/>
            <person name="Klein P."/>
            <person name="Kresovich S."/>
            <person name="McCann M.C."/>
            <person name="Ming R."/>
            <person name="Peterson D.G."/>
            <person name="Mehboob-ur-Rahman"/>
            <person name="Ware D."/>
            <person name="Westhoff P."/>
            <person name="Mayer K.F."/>
            <person name="Messing J."/>
            <person name="Rokhsar D.S."/>
        </authorList>
    </citation>
    <scope>NUCLEOTIDE SEQUENCE [LARGE SCALE GENOMIC DNA]</scope>
    <source>
        <strain evidence="2">cv. BTx623</strain>
    </source>
</reference>
<dbReference type="InterPro" id="IPR044799">
    <property type="entry name" value="SOG1-like"/>
</dbReference>
<dbReference type="GO" id="GO:0005634">
    <property type="term" value="C:nucleus"/>
    <property type="evidence" value="ECO:0000318"/>
    <property type="project" value="GO_Central"/>
</dbReference>
<evidence type="ECO:0008006" key="3">
    <source>
        <dbReference type="Google" id="ProtNLM"/>
    </source>
</evidence>
<dbReference type="SUPFAM" id="SSF101941">
    <property type="entry name" value="NAC domain"/>
    <property type="match status" value="1"/>
</dbReference>
<gene>
    <name evidence="1" type="ORF">SORBI_3004G274300</name>
</gene>
<dbReference type="PANTHER" id="PTHR31079:SF23">
    <property type="entry name" value="NAC DOMAIN-CONTAINING PROTEIN"/>
    <property type="match status" value="1"/>
</dbReference>
<dbReference type="InParanoid" id="A0A194YT08"/>
<dbReference type="STRING" id="4558.A0A194YT08"/>
<accession>A0A194YT08</accession>
<organism evidence="1 2">
    <name type="scientific">Sorghum bicolor</name>
    <name type="common">Sorghum</name>
    <name type="synonym">Sorghum vulgare</name>
    <dbReference type="NCBI Taxonomy" id="4558"/>
    <lineage>
        <taxon>Eukaryota</taxon>
        <taxon>Viridiplantae</taxon>
        <taxon>Streptophyta</taxon>
        <taxon>Embryophyta</taxon>
        <taxon>Tracheophyta</taxon>
        <taxon>Spermatophyta</taxon>
        <taxon>Magnoliopsida</taxon>
        <taxon>Liliopsida</taxon>
        <taxon>Poales</taxon>
        <taxon>Poaceae</taxon>
        <taxon>PACMAD clade</taxon>
        <taxon>Panicoideae</taxon>
        <taxon>Andropogonodae</taxon>
        <taxon>Andropogoneae</taxon>
        <taxon>Sorghinae</taxon>
        <taxon>Sorghum</taxon>
    </lineage>
</organism>
<reference evidence="2" key="2">
    <citation type="journal article" date="2018" name="Plant J.">
        <title>The Sorghum bicolor reference genome: improved assembly, gene annotations, a transcriptome atlas, and signatures of genome organization.</title>
        <authorList>
            <person name="McCormick R.F."/>
            <person name="Truong S.K."/>
            <person name="Sreedasyam A."/>
            <person name="Jenkins J."/>
            <person name="Shu S."/>
            <person name="Sims D."/>
            <person name="Kennedy M."/>
            <person name="Amirebrahimi M."/>
            <person name="Weers B.D."/>
            <person name="McKinley B."/>
            <person name="Mattison A."/>
            <person name="Morishige D.T."/>
            <person name="Grimwood J."/>
            <person name="Schmutz J."/>
            <person name="Mullet J.E."/>
        </authorList>
    </citation>
    <scope>NUCLEOTIDE SEQUENCE [LARGE SCALE GENOMIC DNA]</scope>
    <source>
        <strain evidence="2">cv. BTx623</strain>
    </source>
</reference>
<name>A0A194YT08_SORBI</name>
<evidence type="ECO:0000313" key="2">
    <source>
        <dbReference type="Proteomes" id="UP000000768"/>
    </source>
</evidence>
<sequence length="258" mass="28990">MSFTGSAPDPTLLMYCESWPWLPRGVEFNLSDSDILWHLAAEVGNSLPEGHPFINHFIKYVDDGGFSCTRPQDIPGVRHDGRASYFLHTKFEPYNNENDANNNRKKIGTPRSFLDATLLCELAEEAHIESKWDVFTHKDSSEECAKAAPMDELDHISLKERYRILLVVDKSLGLLQHHLGRKHNEDICSMLQEISSAPPFIESNPMDDNSNRRLLGEDLPVEGSKYQIGGTATCMSENSKLVARKQGAHLADIKLEPA</sequence>
<dbReference type="PANTHER" id="PTHR31079">
    <property type="entry name" value="NAC DOMAIN-CONTAINING PROTEIN 73"/>
    <property type="match status" value="1"/>
</dbReference>
<evidence type="ECO:0000313" key="1">
    <source>
        <dbReference type="EMBL" id="KXG30965.1"/>
    </source>
</evidence>
<dbReference type="GO" id="GO:0006355">
    <property type="term" value="P:regulation of DNA-templated transcription"/>
    <property type="evidence" value="ECO:0000318"/>
    <property type="project" value="GO_Central"/>
</dbReference>
<dbReference type="InterPro" id="IPR036093">
    <property type="entry name" value="NAC_dom_sf"/>
</dbReference>
<keyword evidence="2" id="KW-1185">Reference proteome</keyword>
<dbReference type="GO" id="GO:0000976">
    <property type="term" value="F:transcription cis-regulatory region binding"/>
    <property type="evidence" value="ECO:0000318"/>
    <property type="project" value="GO_Central"/>
</dbReference>
<dbReference type="Gramene" id="KXG30965">
    <property type="protein sequence ID" value="KXG30965"/>
    <property type="gene ID" value="SORBI_3004G274300"/>
</dbReference>